<evidence type="ECO:0000313" key="2">
    <source>
        <dbReference type="Proteomes" id="UP000789901"/>
    </source>
</evidence>
<dbReference type="PANTHER" id="PTHR46954">
    <property type="entry name" value="C2H2-TYPE DOMAIN-CONTAINING PROTEIN"/>
    <property type="match status" value="1"/>
</dbReference>
<evidence type="ECO:0000313" key="1">
    <source>
        <dbReference type="EMBL" id="CAG8818399.1"/>
    </source>
</evidence>
<gene>
    <name evidence="1" type="ORF">GMARGA_LOCUS27052</name>
</gene>
<dbReference type="EMBL" id="CAJVQB010032495">
    <property type="protein sequence ID" value="CAG8818399.1"/>
    <property type="molecule type" value="Genomic_DNA"/>
</dbReference>
<dbReference type="Proteomes" id="UP000789901">
    <property type="component" value="Unassembled WGS sequence"/>
</dbReference>
<organism evidence="1 2">
    <name type="scientific">Gigaspora margarita</name>
    <dbReference type="NCBI Taxonomy" id="4874"/>
    <lineage>
        <taxon>Eukaryota</taxon>
        <taxon>Fungi</taxon>
        <taxon>Fungi incertae sedis</taxon>
        <taxon>Mucoromycota</taxon>
        <taxon>Glomeromycotina</taxon>
        <taxon>Glomeromycetes</taxon>
        <taxon>Diversisporales</taxon>
        <taxon>Gigasporaceae</taxon>
        <taxon>Gigaspora</taxon>
    </lineage>
</organism>
<protein>
    <submittedName>
        <fullName evidence="1">6982_t:CDS:1</fullName>
    </submittedName>
</protein>
<sequence>MRDLINILKYNNFIPILKYGDHFKSIWILLVDGGLNKNPKYLKNIVEYCDLFHELDLDYLSARTHAPYQSAYNPVESSIYTLSKKLAGIELPIDEF</sequence>
<feature type="non-terminal residue" evidence="1">
    <location>
        <position position="96"/>
    </location>
</feature>
<comment type="caution">
    <text evidence="1">The sequence shown here is derived from an EMBL/GenBank/DDBJ whole genome shotgun (WGS) entry which is preliminary data.</text>
</comment>
<name>A0ABN7W610_GIGMA</name>
<keyword evidence="2" id="KW-1185">Reference proteome</keyword>
<accession>A0ABN7W610</accession>
<reference evidence="1 2" key="1">
    <citation type="submission" date="2021-06" db="EMBL/GenBank/DDBJ databases">
        <authorList>
            <person name="Kallberg Y."/>
            <person name="Tangrot J."/>
            <person name="Rosling A."/>
        </authorList>
    </citation>
    <scope>NUCLEOTIDE SEQUENCE [LARGE SCALE GENOMIC DNA]</scope>
    <source>
        <strain evidence="1 2">120-4 pot B 10/14</strain>
    </source>
</reference>
<dbReference type="PANTHER" id="PTHR46954:SF1">
    <property type="entry name" value="C2H2-TYPE DOMAIN-CONTAINING PROTEIN"/>
    <property type="match status" value="1"/>
</dbReference>
<proteinExistence type="predicted"/>